<dbReference type="GO" id="GO:0000127">
    <property type="term" value="C:transcription factor TFIIIC complex"/>
    <property type="evidence" value="ECO:0007669"/>
    <property type="project" value="TreeGrafter"/>
</dbReference>
<dbReference type="InterPro" id="IPR019734">
    <property type="entry name" value="TPR_rpt"/>
</dbReference>
<evidence type="ECO:0000313" key="3">
    <source>
        <dbReference type="EMBL" id="CAJ0581725.1"/>
    </source>
</evidence>
<keyword evidence="4" id="KW-1185">Reference proteome</keyword>
<dbReference type="PANTHER" id="PTHR23082:SF0">
    <property type="entry name" value="GENERAL TRANSCRIPTION FACTOR 3C POLYPEPTIDE 3"/>
    <property type="match status" value="1"/>
</dbReference>
<protein>
    <recommendedName>
        <fullName evidence="5">TPR-like protein</fullName>
    </recommendedName>
</protein>
<evidence type="ECO:0000256" key="1">
    <source>
        <dbReference type="PROSITE-ProRule" id="PRU00339"/>
    </source>
</evidence>
<feature type="repeat" description="TPR" evidence="1">
    <location>
        <begin position="240"/>
        <end position="273"/>
    </location>
</feature>
<dbReference type="EMBL" id="CATQJA010002663">
    <property type="protein sequence ID" value="CAJ0581725.1"/>
    <property type="molecule type" value="Genomic_DNA"/>
</dbReference>
<reference evidence="3" key="1">
    <citation type="submission" date="2023-06" db="EMBL/GenBank/DDBJ databases">
        <authorList>
            <person name="Delattre M."/>
        </authorList>
    </citation>
    <scope>NUCLEOTIDE SEQUENCE</scope>
    <source>
        <strain evidence="3">AF72</strain>
    </source>
</reference>
<accession>A0AA36D7V7</accession>
<feature type="compositionally biased region" description="Acidic residues" evidence="2">
    <location>
        <begin position="99"/>
        <end position="109"/>
    </location>
</feature>
<dbReference type="Pfam" id="PF14559">
    <property type="entry name" value="TPR_19"/>
    <property type="match status" value="1"/>
</dbReference>
<gene>
    <name evidence="3" type="ORF">MSPICULIGERA_LOCUS19880</name>
</gene>
<feature type="compositionally biased region" description="Basic and acidic residues" evidence="2">
    <location>
        <begin position="121"/>
        <end position="132"/>
    </location>
</feature>
<comment type="caution">
    <text evidence="3">The sequence shown here is derived from an EMBL/GenBank/DDBJ whole genome shotgun (WGS) entry which is preliminary data.</text>
</comment>
<dbReference type="InterPro" id="IPR011990">
    <property type="entry name" value="TPR-like_helical_dom_sf"/>
</dbReference>
<dbReference type="SMART" id="SM00028">
    <property type="entry name" value="TPR"/>
    <property type="match status" value="3"/>
</dbReference>
<evidence type="ECO:0000256" key="2">
    <source>
        <dbReference type="SAM" id="MobiDB-lite"/>
    </source>
</evidence>
<feature type="repeat" description="TPR" evidence="1">
    <location>
        <begin position="501"/>
        <end position="534"/>
    </location>
</feature>
<dbReference type="AlphaFoldDB" id="A0AA36D7V7"/>
<dbReference type="Gene3D" id="1.25.40.10">
    <property type="entry name" value="Tetratricopeptide repeat domain"/>
    <property type="match status" value="3"/>
</dbReference>
<sequence>MDPSSSGNGDAFADLAPMRLRGDSECTNDDLLTSQHAGDLRRNGGNAELDLIEGDADFAHSEPFQRFMRMEINLNEYLQQTGGDVNEEYDMADLDMLEDEEEEEMDEGLPQEPSTSSLVPVKKEERSHTRDDDIPAETRNLVREVITDELHAMKPTPSSGGVVRKKLSDALDALLGQANLTYARGQAAAALNMLLEVIKQEPRQPEAYRLVSTIYQEMDQPQRSLQYGLLAAHLDYNTPASEWSHLGDLSNRLEKFEEAAACYGRATRLEPTNWKHYEKRIKMLDLIGLRPFAMKTRLQAAQSIDQSLARVDFEWFHKLIKTVAEYYIGINDEEKAIQALEAFVLRSREFGRDATAQHETLIGMWMAKNKYDEACKSIYALCPGIKAFLPNGQEAMTVTFENCGFTITPYPLPPNVNFQIDDSFTNGIFARLVVCLVKSGKATLAEEIIPVLLERDNIAETTAEEELLLDIGKAYLAVSARVSARDFLERLRRLPNFAHNSTLWFLLGNALSLFGDTQNAIDAYVKALEIDPGHVDARINLSGLQQRAGFCEEALATLQDHNLDSCTHLPDERLLIRQADAFYERGRYEHFIRCARMLLTPYFYEIHSHPELAKKRLSGKTATSLSTTLSSAAQTALRNTPLERFVKRLGAASLADGRHNDLLDATQLHDYSLRLIERLESLERYNDMMAVCCYAYLQPKIQRAAGSANFRNMLYYCAIRAKDWTLAFEFVRWYHMSTLNDPDALEGIQREVIFRRILNGMNYVFCHSQSVSYHRYIARSLAKAPGNHALQAISGNNSLVTGTYRHALGEYLRVWANNQKHPLVCLLIALTFVHMGCKKDLSSRHLLIVRGLAFLKRYVDVRTVTQEADYNLGRVFHQLNMMTLAIHFYKKVLYGIRPRVLDIDPETGDESAVLADKYDLRPLAAHNLAMIYKSSGNVLLARRVLEEFCTV</sequence>
<feature type="region of interest" description="Disordered" evidence="2">
    <location>
        <begin position="99"/>
        <end position="132"/>
    </location>
</feature>
<evidence type="ECO:0008006" key="5">
    <source>
        <dbReference type="Google" id="ProtNLM"/>
    </source>
</evidence>
<dbReference type="SUPFAM" id="SSF48452">
    <property type="entry name" value="TPR-like"/>
    <property type="match status" value="3"/>
</dbReference>
<evidence type="ECO:0000313" key="4">
    <source>
        <dbReference type="Proteomes" id="UP001177023"/>
    </source>
</evidence>
<dbReference type="PANTHER" id="PTHR23082">
    <property type="entry name" value="TRANSCRIPTION INITIATION FACTOR IIIC TFIIIC , POLYPEPTIDE 3-RELATED"/>
    <property type="match status" value="1"/>
</dbReference>
<dbReference type="GO" id="GO:0006383">
    <property type="term" value="P:transcription by RNA polymerase III"/>
    <property type="evidence" value="ECO:0007669"/>
    <property type="project" value="InterPro"/>
</dbReference>
<feature type="non-terminal residue" evidence="3">
    <location>
        <position position="1"/>
    </location>
</feature>
<dbReference type="Proteomes" id="UP001177023">
    <property type="component" value="Unassembled WGS sequence"/>
</dbReference>
<dbReference type="Pfam" id="PF13181">
    <property type="entry name" value="TPR_8"/>
    <property type="match status" value="1"/>
</dbReference>
<dbReference type="PROSITE" id="PS50005">
    <property type="entry name" value="TPR"/>
    <property type="match status" value="2"/>
</dbReference>
<name>A0AA36D7V7_9BILA</name>
<proteinExistence type="predicted"/>
<organism evidence="3 4">
    <name type="scientific">Mesorhabditis spiculigera</name>
    <dbReference type="NCBI Taxonomy" id="96644"/>
    <lineage>
        <taxon>Eukaryota</taxon>
        <taxon>Metazoa</taxon>
        <taxon>Ecdysozoa</taxon>
        <taxon>Nematoda</taxon>
        <taxon>Chromadorea</taxon>
        <taxon>Rhabditida</taxon>
        <taxon>Rhabditina</taxon>
        <taxon>Rhabditomorpha</taxon>
        <taxon>Rhabditoidea</taxon>
        <taxon>Rhabditidae</taxon>
        <taxon>Mesorhabditinae</taxon>
        <taxon>Mesorhabditis</taxon>
    </lineage>
</organism>
<dbReference type="InterPro" id="IPR039340">
    <property type="entry name" value="Tfc4/TFIIIC-102/Sfc4"/>
</dbReference>
<keyword evidence="1" id="KW-0802">TPR repeat</keyword>